<evidence type="ECO:0000313" key="3">
    <source>
        <dbReference type="Proteomes" id="UP000286045"/>
    </source>
</evidence>
<organism evidence="2 3">
    <name type="scientific">Xylaria grammica</name>
    <dbReference type="NCBI Taxonomy" id="363999"/>
    <lineage>
        <taxon>Eukaryota</taxon>
        <taxon>Fungi</taxon>
        <taxon>Dikarya</taxon>
        <taxon>Ascomycota</taxon>
        <taxon>Pezizomycotina</taxon>
        <taxon>Sordariomycetes</taxon>
        <taxon>Xylariomycetidae</taxon>
        <taxon>Xylariales</taxon>
        <taxon>Xylariaceae</taxon>
        <taxon>Xylaria</taxon>
    </lineage>
</organism>
<dbReference type="InterPro" id="IPR025213">
    <property type="entry name" value="Sim4_Fta2"/>
</dbReference>
<dbReference type="Gene3D" id="3.20.20.150">
    <property type="entry name" value="Divalent-metal-dependent TIM barrel enzymes"/>
    <property type="match status" value="1"/>
</dbReference>
<dbReference type="InterPro" id="IPR013022">
    <property type="entry name" value="Xyl_isomerase-like_TIM-brl"/>
</dbReference>
<gene>
    <name evidence="2" type="ORF">EKO27_g838</name>
</gene>
<dbReference type="Proteomes" id="UP000286045">
    <property type="component" value="Unassembled WGS sequence"/>
</dbReference>
<evidence type="ECO:0000313" key="2">
    <source>
        <dbReference type="EMBL" id="RWA14266.1"/>
    </source>
</evidence>
<protein>
    <recommendedName>
        <fullName evidence="1">Xylose isomerase-like TIM barrel domain-containing protein</fullName>
    </recommendedName>
</protein>
<dbReference type="InterPro" id="IPR036237">
    <property type="entry name" value="Xyl_isomerase-like_sf"/>
</dbReference>
<dbReference type="PANTHER" id="PTHR12110:SF57">
    <property type="entry name" value="DIOXYGENASE, PUTATIVE-RELATED"/>
    <property type="match status" value="1"/>
</dbReference>
<sequence length="796" mass="91675">MTTSKVTAKYHIVGFSGSPSRERQKAHKFQFNFFSLEEIRPDAFGKEHLLKDNVVRHQLDPFYAECRAFGLLVEKKRDDELAVRCHGYVFLSEALERRLERDFGIRDWNRKAEDKGSRLRAIVKDYIQWRSLRHRKTFEVMRKKLEELNKLGIYNMDIREANYLGGRLFDFSIAITFPHLSLWPKLWSVEQILNEKENDLACFDSMVKRVRKKEESERVILPPTEKQQSRPVTRSQKSKAFVTRTHKAWQALIRACFAAYSRVGFFLRHHLFPPPTKGVVFKWWSGGYFTHPPSLARASYECIEEYGEMTPESVIAYRSPDCVHRIFPASAGVPDRTNKEYSDFVMELKKTVPNLRLIIQSDFEPVIDETTRQVLAHLKSAGDTPFGPCDTEYFMALKLNEDGTQIVEFVEFIDTSFTLEFIKKAALKGLNIFYSAGASHLRRPEPLNFFNHFTMAAKYRPAIMSASLGRAWLHDFDTKVRIAANDGFEGIEVFYEDLEYVARKLSASENPTPEQLLQAAEHIGRVCRSVNLTVIGLQPFSFYEGLLDRQKHDQFIEKMKLWFQIAKKVGTHTIQIPGNFLPAEQLTGDYDSIASDLRELADMGAKEDPPIRFAYENLCWSTYIDTWEKAWDICQRVDRPNFGLCLDTFNIVGRVWGDPTSPTGTVENAEADLQESIQNLIREVDVNKVFYLQVVDAERMSAPLMKGHPFHVDGQPPRMSWSRNARTFLYETTRGAYLPVETIARAIIHGLGYSGWVSMELFSRTMAEDGAEVPAQHSARGIASWKKLEERLALNK</sequence>
<dbReference type="Pfam" id="PF13095">
    <property type="entry name" value="FTA2"/>
    <property type="match status" value="1"/>
</dbReference>
<comment type="caution">
    <text evidence="2">The sequence shown here is derived from an EMBL/GenBank/DDBJ whole genome shotgun (WGS) entry which is preliminary data.</text>
</comment>
<feature type="domain" description="Xylose isomerase-like TIM barrel" evidence="1">
    <location>
        <begin position="481"/>
        <end position="772"/>
    </location>
</feature>
<dbReference type="AlphaFoldDB" id="A0A439DIN1"/>
<proteinExistence type="predicted"/>
<name>A0A439DIN1_9PEZI</name>
<keyword evidence="3" id="KW-1185">Reference proteome</keyword>
<reference evidence="2 3" key="1">
    <citation type="submission" date="2018-12" db="EMBL/GenBank/DDBJ databases">
        <title>Draft genome sequence of Xylaria grammica IHI A82.</title>
        <authorList>
            <person name="Buettner E."/>
            <person name="Kellner H."/>
        </authorList>
    </citation>
    <scope>NUCLEOTIDE SEQUENCE [LARGE SCALE GENOMIC DNA]</scope>
    <source>
        <strain evidence="2 3">IHI A82</strain>
    </source>
</reference>
<dbReference type="STRING" id="363999.A0A439DIN1"/>
<dbReference type="Pfam" id="PF01261">
    <property type="entry name" value="AP_endonuc_2"/>
    <property type="match status" value="1"/>
</dbReference>
<dbReference type="EMBL" id="RYZI01000011">
    <property type="protein sequence ID" value="RWA14266.1"/>
    <property type="molecule type" value="Genomic_DNA"/>
</dbReference>
<accession>A0A439DIN1</accession>
<dbReference type="SUPFAM" id="SSF51658">
    <property type="entry name" value="Xylose isomerase-like"/>
    <property type="match status" value="1"/>
</dbReference>
<dbReference type="PANTHER" id="PTHR12110">
    <property type="entry name" value="HYDROXYPYRUVATE ISOMERASE"/>
    <property type="match status" value="1"/>
</dbReference>
<evidence type="ECO:0000259" key="1">
    <source>
        <dbReference type="Pfam" id="PF01261"/>
    </source>
</evidence>
<dbReference type="InterPro" id="IPR050312">
    <property type="entry name" value="IolE/XylAMocC-like"/>
</dbReference>